<dbReference type="PANTHER" id="PTHR10799">
    <property type="entry name" value="SNF2/RAD54 HELICASE FAMILY"/>
    <property type="match status" value="1"/>
</dbReference>
<keyword evidence="5" id="KW-0547">Nucleotide-binding</keyword>
<dbReference type="RefSeq" id="WP_418891029.1">
    <property type="nucleotide sequence ID" value="NZ_JBEUWX010000002.1"/>
</dbReference>
<dbReference type="InterPro" id="IPR001650">
    <property type="entry name" value="Helicase_C-like"/>
</dbReference>
<accession>A0ABV4UFU8</accession>
<feature type="compositionally biased region" description="Basic and acidic residues" evidence="2">
    <location>
        <begin position="7"/>
        <end position="23"/>
    </location>
</feature>
<protein>
    <submittedName>
        <fullName evidence="5">DEAD/DEAH box helicase</fullName>
        <ecNumber evidence="5">3.6.4.-</ecNumber>
    </submittedName>
</protein>
<feature type="region of interest" description="Disordered" evidence="2">
    <location>
        <begin position="1"/>
        <end position="27"/>
    </location>
</feature>
<gene>
    <name evidence="5" type="ORF">ABCS64_06330</name>
</gene>
<dbReference type="PROSITE" id="PS51194">
    <property type="entry name" value="HELICASE_CTER"/>
    <property type="match status" value="1"/>
</dbReference>
<dbReference type="Pfam" id="PF00271">
    <property type="entry name" value="Helicase_C"/>
    <property type="match status" value="1"/>
</dbReference>
<evidence type="ECO:0000313" key="6">
    <source>
        <dbReference type="Proteomes" id="UP001574673"/>
    </source>
</evidence>
<dbReference type="InterPro" id="IPR014001">
    <property type="entry name" value="Helicase_ATP-bd"/>
</dbReference>
<name>A0ABV4UFU8_9RHOO</name>
<evidence type="ECO:0000313" key="5">
    <source>
        <dbReference type="EMBL" id="MFA9949935.1"/>
    </source>
</evidence>
<organism evidence="5 6">
    <name type="scientific">Dentiradicibacter hellwigii</name>
    <dbReference type="NCBI Taxonomy" id="3149053"/>
    <lineage>
        <taxon>Bacteria</taxon>
        <taxon>Pseudomonadati</taxon>
        <taxon>Pseudomonadota</taxon>
        <taxon>Betaproteobacteria</taxon>
        <taxon>Rhodocyclales</taxon>
        <taxon>Rhodocyclaceae</taxon>
        <taxon>Dentiradicibacter</taxon>
    </lineage>
</organism>
<evidence type="ECO:0000256" key="1">
    <source>
        <dbReference type="ARBA" id="ARBA00022801"/>
    </source>
</evidence>
<dbReference type="InterPro" id="IPR027417">
    <property type="entry name" value="P-loop_NTPase"/>
</dbReference>
<dbReference type="InterPro" id="IPR049730">
    <property type="entry name" value="SNF2/RAD54-like_C"/>
</dbReference>
<dbReference type="SMART" id="SM00490">
    <property type="entry name" value="HELICc"/>
    <property type="match status" value="1"/>
</dbReference>
<dbReference type="Proteomes" id="UP001574673">
    <property type="component" value="Unassembled WGS sequence"/>
</dbReference>
<proteinExistence type="predicted"/>
<evidence type="ECO:0000259" key="3">
    <source>
        <dbReference type="PROSITE" id="PS51192"/>
    </source>
</evidence>
<reference evidence="6" key="1">
    <citation type="submission" date="2024-06" db="EMBL/GenBank/DDBJ databases">
        <title>Radixoralia hellwigii gen. nov., sp nov., isolated from a root canal in the human oral cavity.</title>
        <authorList>
            <person name="Bartsch S."/>
            <person name="Wittmer A."/>
            <person name="Schulz A.-K."/>
            <person name="Neumann-Schaal M."/>
            <person name="Wolf J."/>
            <person name="Gronow S."/>
            <person name="Tennert C."/>
            <person name="Haecker G."/>
            <person name="Cieplik F."/>
            <person name="Al-Ahmad A."/>
        </authorList>
    </citation>
    <scope>NUCLEOTIDE SEQUENCE [LARGE SCALE GENOMIC DNA]</scope>
    <source>
        <strain evidence="6">Wk13</strain>
    </source>
</reference>
<evidence type="ECO:0000259" key="4">
    <source>
        <dbReference type="PROSITE" id="PS51194"/>
    </source>
</evidence>
<dbReference type="Pfam" id="PF00176">
    <property type="entry name" value="SNF2-rel_dom"/>
    <property type="match status" value="1"/>
</dbReference>
<dbReference type="EC" id="3.6.4.-" evidence="5"/>
<keyword evidence="6" id="KW-1185">Reference proteome</keyword>
<dbReference type="GO" id="GO:0016787">
    <property type="term" value="F:hydrolase activity"/>
    <property type="evidence" value="ECO:0007669"/>
    <property type="project" value="UniProtKB-KW"/>
</dbReference>
<dbReference type="GO" id="GO:0004386">
    <property type="term" value="F:helicase activity"/>
    <property type="evidence" value="ECO:0007669"/>
    <property type="project" value="UniProtKB-KW"/>
</dbReference>
<keyword evidence="1 5" id="KW-0378">Hydrolase</keyword>
<dbReference type="Gene3D" id="3.40.50.300">
    <property type="entry name" value="P-loop containing nucleotide triphosphate hydrolases"/>
    <property type="match status" value="1"/>
</dbReference>
<dbReference type="SUPFAM" id="SSF52540">
    <property type="entry name" value="P-loop containing nucleoside triphosphate hydrolases"/>
    <property type="match status" value="2"/>
</dbReference>
<dbReference type="PROSITE" id="PS51192">
    <property type="entry name" value="HELICASE_ATP_BIND_1"/>
    <property type="match status" value="1"/>
</dbReference>
<dbReference type="InterPro" id="IPR038718">
    <property type="entry name" value="SNF2-like_sf"/>
</dbReference>
<keyword evidence="5" id="KW-0067">ATP-binding</keyword>
<dbReference type="CDD" id="cd18012">
    <property type="entry name" value="DEXQc_arch_SWI2_SNF2"/>
    <property type="match status" value="1"/>
</dbReference>
<keyword evidence="5" id="KW-0347">Helicase</keyword>
<dbReference type="EMBL" id="JBEUWX010000002">
    <property type="protein sequence ID" value="MFA9949935.1"/>
    <property type="molecule type" value="Genomic_DNA"/>
</dbReference>
<dbReference type="CDD" id="cd18793">
    <property type="entry name" value="SF2_C_SNF"/>
    <property type="match status" value="1"/>
</dbReference>
<comment type="caution">
    <text evidence="5">The sequence shown here is derived from an EMBL/GenBank/DDBJ whole genome shotgun (WGS) entry which is preliminary data.</text>
</comment>
<dbReference type="InterPro" id="IPR000330">
    <property type="entry name" value="SNF2_N"/>
</dbReference>
<evidence type="ECO:0000256" key="2">
    <source>
        <dbReference type="SAM" id="MobiDB-lite"/>
    </source>
</evidence>
<sequence length="1021" mass="114949">MTAISRIPDHAADPQIPAERENRAPGALSPGALSLSWAEELRRVSSAVSKTNLRVAPGHQRIFYLLHWRTNSRKNLQAFGVSLRKGRDPDNAEEWWDLESALRRRPPYVSDEDHQIIALLLAAQGRSNGLRAFSLEAPQSAEILRRMARTGRLCPASDLSPLTLAGARPAALLWQRGRDGLQHPLLQVSPSADLIIPLSPPWYIDLEAGVIGEIGLSGPRETLTLLLSSPGLSEREAARIRTALGESGSNLRLPAIDAAVLRQIRSAPVALLRLYSITTHGNTAWRAYQVQDGRDLFDLAEPIFRYEDAEVRPGDVDDFCCLPDGEAVHVVRRPEQERALLAHLHRAGLQAVPDGVLRAFGSPPDGVYGLAREEDWPAFMRQKLAELRDAGWQIEFDSDFRHHFVEVDAWDAALIDAGNDWFDLDMGIVVEGERVPLAPLLAALFRRDGRWRDIVQVNGIDDAEFVELRMPDLRRVRVPAARLKPLALALVDLFDRLPEGPHLRISRFDAPRLREFSDPRRWQFNGQRDVLALADRLRSAQGIGDIEPPRGLALDLRRYQREGLAWLQFLREQNLAGILADDMGLGKTAQALAHLLLEKESGRLDRPALVVLPTSLIFNWRNEAMRFAPGLSVLSLHGAERKARFAEIADHDVVLTTYPLLWRDADALTRHPYHLLILDEAQTVKNARSRSAEIVRRIEARHRLCLTGTPLENHLGELWSQFDFLLPGFLGSRSNFTRYWRTPIEKMENRPRRDLLARRVRPFILRRRKEDVARELPPKTEIVRKVSLSGGQRDLYETVRVAMDAAVREEVFSKGFGHSQIVILDALLKLRQVCCDPRLVRLPLAQRVKERAKLELLMTLLPGLIEEGRRILVFSQFTQMLALIEAALRQKSLDYALLTGDTKDRETPVRRFQSGEVPVFLISLKAGGIGLNLTAADTVIHFDPWWNPAAENQATDRAHRIGQDKPVFVYKLIVAGSIEEKILALQERKANLADGILSDDRAVRFKFGEEDVAALFAPLPS</sequence>
<dbReference type="Gene3D" id="3.40.50.10810">
    <property type="entry name" value="Tandem AAA-ATPase domain"/>
    <property type="match status" value="1"/>
</dbReference>
<feature type="domain" description="Helicase C-terminal" evidence="4">
    <location>
        <begin position="853"/>
        <end position="1004"/>
    </location>
</feature>
<dbReference type="SMART" id="SM00487">
    <property type="entry name" value="DEXDc"/>
    <property type="match status" value="1"/>
</dbReference>
<feature type="domain" description="Helicase ATP-binding" evidence="3">
    <location>
        <begin position="568"/>
        <end position="728"/>
    </location>
</feature>